<accession>A0A7K1U7M8</accession>
<dbReference type="Gene3D" id="2.60.40.1180">
    <property type="entry name" value="Golgi alpha-mannosidase II"/>
    <property type="match status" value="1"/>
</dbReference>
<dbReference type="InterPro" id="IPR049053">
    <property type="entry name" value="AFCA-like_C"/>
</dbReference>
<organism evidence="4 5">
    <name type="scientific">Chitinophaga tropicalis</name>
    <dbReference type="NCBI Taxonomy" id="2683588"/>
    <lineage>
        <taxon>Bacteria</taxon>
        <taxon>Pseudomonadati</taxon>
        <taxon>Bacteroidota</taxon>
        <taxon>Chitinophagia</taxon>
        <taxon>Chitinophagales</taxon>
        <taxon>Chitinophagaceae</taxon>
        <taxon>Chitinophaga</taxon>
    </lineage>
</organism>
<dbReference type="Gene3D" id="1.50.10.10">
    <property type="match status" value="1"/>
</dbReference>
<dbReference type="InterPro" id="IPR027414">
    <property type="entry name" value="GH95_N_dom"/>
</dbReference>
<evidence type="ECO:0000259" key="2">
    <source>
        <dbReference type="Pfam" id="PF21307"/>
    </source>
</evidence>
<dbReference type="SUPFAM" id="SSF48208">
    <property type="entry name" value="Six-hairpin glycosidases"/>
    <property type="match status" value="1"/>
</dbReference>
<keyword evidence="4" id="KW-0378">Hydrolase</keyword>
<dbReference type="EMBL" id="WRXN01000008">
    <property type="protein sequence ID" value="MVT10353.1"/>
    <property type="molecule type" value="Genomic_DNA"/>
</dbReference>
<dbReference type="PANTHER" id="PTHR31084">
    <property type="entry name" value="ALPHA-L-FUCOSIDASE 2"/>
    <property type="match status" value="1"/>
</dbReference>
<dbReference type="Gene3D" id="2.70.98.50">
    <property type="entry name" value="putative glycoside hydrolase family protein from bacillus halodurans"/>
    <property type="match status" value="1"/>
</dbReference>
<dbReference type="PANTHER" id="PTHR31084:SF0">
    <property type="entry name" value="ALPHA-L-FUCOSIDASE 2"/>
    <property type="match status" value="1"/>
</dbReference>
<feature type="domain" description="Alpha fucosidase A-like C-terminal" evidence="2">
    <location>
        <begin position="730"/>
        <end position="816"/>
    </location>
</feature>
<dbReference type="AlphaFoldDB" id="A0A7K1U7M8"/>
<dbReference type="InterPro" id="IPR008928">
    <property type="entry name" value="6-hairpin_glycosidase_sf"/>
</dbReference>
<dbReference type="RefSeq" id="WP_157307797.1">
    <property type="nucleotide sequence ID" value="NZ_WRXN01000008.1"/>
</dbReference>
<dbReference type="Pfam" id="PF21307">
    <property type="entry name" value="Glyco_hydro_95_C"/>
    <property type="match status" value="1"/>
</dbReference>
<dbReference type="InterPro" id="IPR013780">
    <property type="entry name" value="Glyco_hydro_b"/>
</dbReference>
<dbReference type="InterPro" id="IPR012341">
    <property type="entry name" value="6hp_glycosidase-like_sf"/>
</dbReference>
<reference evidence="4 5" key="1">
    <citation type="submission" date="2019-12" db="EMBL/GenBank/DDBJ databases">
        <title>Chitinophaga sp. strain ysch24 (GDMCC 1.1355), whole genome shotgun sequence.</title>
        <authorList>
            <person name="Zhang X."/>
        </authorList>
    </citation>
    <scope>NUCLEOTIDE SEQUENCE [LARGE SCALE GENOMIC DNA]</scope>
    <source>
        <strain evidence="5">ysch24</strain>
    </source>
</reference>
<dbReference type="Pfam" id="PF22124">
    <property type="entry name" value="Glyco_hydro_95_cat"/>
    <property type="match status" value="1"/>
</dbReference>
<evidence type="ECO:0000313" key="5">
    <source>
        <dbReference type="Proteomes" id="UP000461730"/>
    </source>
</evidence>
<dbReference type="InterPro" id="IPR054363">
    <property type="entry name" value="GH95_cat"/>
</dbReference>
<comment type="caution">
    <text evidence="4">The sequence shown here is derived from an EMBL/GenBank/DDBJ whole genome shotgun (WGS) entry which is preliminary data.</text>
</comment>
<evidence type="ECO:0000259" key="1">
    <source>
        <dbReference type="Pfam" id="PF14498"/>
    </source>
</evidence>
<gene>
    <name evidence="4" type="ORF">GO493_18920</name>
</gene>
<keyword evidence="5" id="KW-1185">Reference proteome</keyword>
<feature type="domain" description="Glycosyl hydrolase family 95 catalytic" evidence="3">
    <location>
        <begin position="299"/>
        <end position="715"/>
    </location>
</feature>
<sequence>MKLFLRSLLCCLCVATILKGQTHNNDLIKGAVPALPRNLLLWYKTPADAWIEALPIGNGRFGAMVFGQPENERLQLNEITVWSGGPQPDVDRKDAYQHLDSIREALSKGDYKTGEALTGRYFTSSAPYSASYQTLGDINISFLLPGGQITNYNRWLDIDKAIAGVNFTAGGCDFSREIFSSAPDQVMVQKLKSSVKGGLSFEITLDRVERAITLMAGRNRLVMTGNTGGTLRYEVQLTVLNKGGILTTKDNKIIVEHADGATLLVTAATSYVLDYHKGFAGPDPHILAQARMDAAAGITYERLRERHISDYQHYFRRVRLTIGNNPVVPIPTDERLKSYGAGKSDPSFASLFYQYGRYLLISSSRPDNPLPSNAQGLWGDGLDLPWKCDYKSNINFQMNYWPAEVANLGEMHLPMIRMVSALVEPGRKTARTYYGPSTPGWYFGYTTNAWAWTSPGAKLAWGVFSGGSGWTCQHLWEHYTFSLDKAYLRSVYPTLKEAAEFYLATMVLDKEGYWVTSPSTSPENHFVTNSGVKCDVTQGATIEKAIVWDLFDNVANACAVLKVDEDFRNKLIQARDKISPLKIGKAGQLMEWNEDWDLNSDDIGHRHVSHLFPLYPGHQVTMLGTPELAAAVKKSLELRGDNGTGWSIAWKENLWARLRDGDHVHRLLSCQLRYTKETRTVMADAGGTYPNLFDAHPPFQIDGNLGAVSGITEMLLQSNEKNLTGAQGYILDILPALPSAWPDGSVSGLRSRGNFEVAVAWENSRLKHATITSHKGGECTVRTAIPVKIKGIPVTSVKSSGGYLTSFPTLRNKSYLLIGE</sequence>
<feature type="domain" description="Glycosyl hydrolase family 95 N-terminal" evidence="1">
    <location>
        <begin position="41"/>
        <end position="272"/>
    </location>
</feature>
<dbReference type="GO" id="GO:0005975">
    <property type="term" value="P:carbohydrate metabolic process"/>
    <property type="evidence" value="ECO:0007669"/>
    <property type="project" value="InterPro"/>
</dbReference>
<dbReference type="Proteomes" id="UP000461730">
    <property type="component" value="Unassembled WGS sequence"/>
</dbReference>
<dbReference type="PIRSF" id="PIRSF007663">
    <property type="entry name" value="UCP007663"/>
    <property type="match status" value="1"/>
</dbReference>
<name>A0A7K1U7M8_9BACT</name>
<evidence type="ECO:0000313" key="4">
    <source>
        <dbReference type="EMBL" id="MVT10353.1"/>
    </source>
</evidence>
<proteinExistence type="predicted"/>
<dbReference type="GO" id="GO:0004560">
    <property type="term" value="F:alpha-L-fucosidase activity"/>
    <property type="evidence" value="ECO:0007669"/>
    <property type="project" value="InterPro"/>
</dbReference>
<protein>
    <submittedName>
        <fullName evidence="4">Glycoside hydrolase family 95 protein</fullName>
    </submittedName>
</protein>
<evidence type="ECO:0000259" key="3">
    <source>
        <dbReference type="Pfam" id="PF22124"/>
    </source>
</evidence>
<dbReference type="InterPro" id="IPR016518">
    <property type="entry name" value="Alpha-L-fucosidase"/>
</dbReference>
<dbReference type="Pfam" id="PF14498">
    <property type="entry name" value="Glyco_hyd_65N_2"/>
    <property type="match status" value="1"/>
</dbReference>